<protein>
    <recommendedName>
        <fullName evidence="3">DUF6542 domain-containing protein</fullName>
    </recommendedName>
</protein>
<evidence type="ECO:0000313" key="5">
    <source>
        <dbReference type="Proteomes" id="UP000621454"/>
    </source>
</evidence>
<feature type="region of interest" description="Disordered" evidence="1">
    <location>
        <begin position="142"/>
        <end position="336"/>
    </location>
</feature>
<comment type="caution">
    <text evidence="4">The sequence shown here is derived from an EMBL/GenBank/DDBJ whole genome shotgun (WGS) entry which is preliminary data.</text>
</comment>
<feature type="transmembrane region" description="Helical" evidence="2">
    <location>
        <begin position="51"/>
        <end position="70"/>
    </location>
</feature>
<dbReference type="AlphaFoldDB" id="A0A916TJ52"/>
<feature type="transmembrane region" description="Helical" evidence="2">
    <location>
        <begin position="112"/>
        <end position="134"/>
    </location>
</feature>
<proteinExistence type="predicted"/>
<feature type="transmembrane region" description="Helical" evidence="2">
    <location>
        <begin position="25"/>
        <end position="45"/>
    </location>
</feature>
<reference evidence="4" key="2">
    <citation type="submission" date="2020-09" db="EMBL/GenBank/DDBJ databases">
        <authorList>
            <person name="Sun Q."/>
            <person name="Zhou Y."/>
        </authorList>
    </citation>
    <scope>NUCLEOTIDE SEQUENCE</scope>
    <source>
        <strain evidence="4">CGMCC 1.12827</strain>
    </source>
</reference>
<organism evidence="4 5">
    <name type="scientific">Gordonia jinhuaensis</name>
    <dbReference type="NCBI Taxonomy" id="1517702"/>
    <lineage>
        <taxon>Bacteria</taxon>
        <taxon>Bacillati</taxon>
        <taxon>Actinomycetota</taxon>
        <taxon>Actinomycetes</taxon>
        <taxon>Mycobacteriales</taxon>
        <taxon>Gordoniaceae</taxon>
        <taxon>Gordonia</taxon>
    </lineage>
</organism>
<dbReference type="Pfam" id="PF20177">
    <property type="entry name" value="DUF6542"/>
    <property type="match status" value="1"/>
</dbReference>
<feature type="compositionally biased region" description="Low complexity" evidence="1">
    <location>
        <begin position="165"/>
        <end position="185"/>
    </location>
</feature>
<dbReference type="RefSeq" id="WP_188588125.1">
    <property type="nucleotide sequence ID" value="NZ_BMGC01000037.1"/>
</dbReference>
<dbReference type="Proteomes" id="UP000621454">
    <property type="component" value="Unassembled WGS sequence"/>
</dbReference>
<keyword evidence="2" id="KW-0812">Transmembrane</keyword>
<evidence type="ECO:0000313" key="4">
    <source>
        <dbReference type="EMBL" id="GGB43993.1"/>
    </source>
</evidence>
<evidence type="ECO:0000256" key="2">
    <source>
        <dbReference type="SAM" id="Phobius"/>
    </source>
</evidence>
<reference evidence="4" key="1">
    <citation type="journal article" date="2014" name="Int. J. Syst. Evol. Microbiol.">
        <title>Complete genome sequence of Corynebacterium casei LMG S-19264T (=DSM 44701T), isolated from a smear-ripened cheese.</title>
        <authorList>
            <consortium name="US DOE Joint Genome Institute (JGI-PGF)"/>
            <person name="Walter F."/>
            <person name="Albersmeier A."/>
            <person name="Kalinowski J."/>
            <person name="Ruckert C."/>
        </authorList>
    </citation>
    <scope>NUCLEOTIDE SEQUENCE</scope>
    <source>
        <strain evidence="4">CGMCC 1.12827</strain>
    </source>
</reference>
<evidence type="ECO:0000256" key="1">
    <source>
        <dbReference type="SAM" id="MobiDB-lite"/>
    </source>
</evidence>
<keyword evidence="2" id="KW-1133">Transmembrane helix</keyword>
<accession>A0A916TJ52</accession>
<dbReference type="InterPro" id="IPR046672">
    <property type="entry name" value="DUF6542"/>
</dbReference>
<keyword evidence="5" id="KW-1185">Reference proteome</keyword>
<feature type="compositionally biased region" description="Polar residues" evidence="1">
    <location>
        <begin position="142"/>
        <end position="157"/>
    </location>
</feature>
<feature type="transmembrane region" description="Helical" evidence="2">
    <location>
        <begin position="75"/>
        <end position="92"/>
    </location>
</feature>
<feature type="domain" description="DUF6542" evidence="3">
    <location>
        <begin position="24"/>
        <end position="142"/>
    </location>
</feature>
<gene>
    <name evidence="4" type="ORF">GCM10011489_34420</name>
</gene>
<keyword evidence="2" id="KW-0472">Membrane</keyword>
<evidence type="ECO:0000259" key="3">
    <source>
        <dbReference type="Pfam" id="PF20177"/>
    </source>
</evidence>
<dbReference type="EMBL" id="BMGC01000037">
    <property type="protein sequence ID" value="GGB43993.1"/>
    <property type="molecule type" value="Genomic_DNA"/>
</dbReference>
<name>A0A916TJ52_9ACTN</name>
<feature type="compositionally biased region" description="Low complexity" evidence="1">
    <location>
        <begin position="293"/>
        <end position="319"/>
    </location>
</feature>
<feature type="compositionally biased region" description="Basic and acidic residues" evidence="1">
    <location>
        <begin position="227"/>
        <end position="264"/>
    </location>
</feature>
<sequence length="336" mass="35892">MLSGKLAGAAVRDDQQSVLPGVRGVPWWGAMVIALALTAIGAAISSADGGLGRWFKIFYVLGCVLAVLAVRRRALFTAAIQPPLVLFAVALVTEYSVQSGSSEGLKGLVINVLLPIAKLFPLMAWTFVVVLALAGGRWYLTRTPSTESPQKPNPQRSATKRPRQSGRGESGRSSARNSSRTARTTRSGDDATSADRPRAATRQSAGEAARGRRTSRDRAPRSSGTESTHREPSSTHREPSPHRETSHRDAAPRREPAGRREPGQRDAATGAAERGPRRPVTEQPVRATARADASAQTSARRTQAANTRAANTQAASTQAWSHPAAHPGSGVRYRDY</sequence>
<feature type="compositionally biased region" description="Basic and acidic residues" evidence="1">
    <location>
        <begin position="186"/>
        <end position="198"/>
    </location>
</feature>